<dbReference type="PANTHER" id="PTHR43267">
    <property type="entry name" value="TRNA THREONYLCARBAMOYLADENOSINE DEHYDRATASE"/>
    <property type="match status" value="1"/>
</dbReference>
<dbReference type="PANTHER" id="PTHR43267:SF3">
    <property type="entry name" value="THIF PROTEIN"/>
    <property type="match status" value="1"/>
</dbReference>
<dbReference type="InterPro" id="IPR035985">
    <property type="entry name" value="Ubiquitin-activating_enz"/>
</dbReference>
<keyword evidence="3" id="KW-1185">Reference proteome</keyword>
<protein>
    <recommendedName>
        <fullName evidence="1">THIF-type NAD/FAD binding fold domain-containing protein</fullName>
    </recommendedName>
</protein>
<sequence>MIDLDAFAGTLDAPSGHSWRPVILRLLPGEMGRFTMLCRRQGIAVIDTIDRQLTELAAVRLPDRPGEHEQYAREVAGDDVSAYGAWVHLPWLSQVAHVLPPSDYFDVVTARNQLKITRAEQDLLRKKRVAVIGLSVGGEVAVALAQEHLCGHIVLADHDRLDLSNLNRLGAGIHDLGLPKTQLVARRIAVIDPYLEITLVEEGVTEDNAAEFMDGLDLLVDECDGLAIKHLVRRLARDRGVDVVYAADERGFLSVEPYGGHPGLEPFHGLVAGRPEAYLDGLVSWLGGREALSERSRRSAELIGTSLSGYPQLAGEARYAAGQVAHVARRLLLGERLPPFHGHLGPGEFLP</sequence>
<dbReference type="InterPro" id="IPR045886">
    <property type="entry name" value="ThiF/MoeB/HesA"/>
</dbReference>
<dbReference type="Gene3D" id="3.40.50.720">
    <property type="entry name" value="NAD(P)-binding Rossmann-like Domain"/>
    <property type="match status" value="1"/>
</dbReference>
<evidence type="ECO:0000259" key="1">
    <source>
        <dbReference type="Pfam" id="PF00899"/>
    </source>
</evidence>
<name>A0ABP8UK08_9ACTN</name>
<comment type="caution">
    <text evidence="2">The sequence shown here is derived from an EMBL/GenBank/DDBJ whole genome shotgun (WGS) entry which is preliminary data.</text>
</comment>
<evidence type="ECO:0000313" key="2">
    <source>
        <dbReference type="EMBL" id="GAA4633725.1"/>
    </source>
</evidence>
<dbReference type="Pfam" id="PF00899">
    <property type="entry name" value="ThiF"/>
    <property type="match status" value="1"/>
</dbReference>
<gene>
    <name evidence="2" type="ORF">GCM10023196_072410</name>
</gene>
<proteinExistence type="predicted"/>
<evidence type="ECO:0000313" key="3">
    <source>
        <dbReference type="Proteomes" id="UP001501442"/>
    </source>
</evidence>
<feature type="domain" description="THIF-type NAD/FAD binding fold" evidence="1">
    <location>
        <begin position="115"/>
        <end position="247"/>
    </location>
</feature>
<dbReference type="EMBL" id="BAABHK010000012">
    <property type="protein sequence ID" value="GAA4633725.1"/>
    <property type="molecule type" value="Genomic_DNA"/>
</dbReference>
<reference evidence="3" key="1">
    <citation type="journal article" date="2019" name="Int. J. Syst. Evol. Microbiol.">
        <title>The Global Catalogue of Microorganisms (GCM) 10K type strain sequencing project: providing services to taxonomists for standard genome sequencing and annotation.</title>
        <authorList>
            <consortium name="The Broad Institute Genomics Platform"/>
            <consortium name="The Broad Institute Genome Sequencing Center for Infectious Disease"/>
            <person name="Wu L."/>
            <person name="Ma J."/>
        </authorList>
    </citation>
    <scope>NUCLEOTIDE SEQUENCE [LARGE SCALE GENOMIC DNA]</scope>
    <source>
        <strain evidence="3">JCM 17939</strain>
    </source>
</reference>
<dbReference type="CDD" id="cd01483">
    <property type="entry name" value="E1_enzyme_family"/>
    <property type="match status" value="1"/>
</dbReference>
<dbReference type="SUPFAM" id="SSF69572">
    <property type="entry name" value="Activating enzymes of the ubiquitin-like proteins"/>
    <property type="match status" value="1"/>
</dbReference>
<organism evidence="2 3">
    <name type="scientific">Actinoallomurus vinaceus</name>
    <dbReference type="NCBI Taxonomy" id="1080074"/>
    <lineage>
        <taxon>Bacteria</taxon>
        <taxon>Bacillati</taxon>
        <taxon>Actinomycetota</taxon>
        <taxon>Actinomycetes</taxon>
        <taxon>Streptosporangiales</taxon>
        <taxon>Thermomonosporaceae</taxon>
        <taxon>Actinoallomurus</taxon>
    </lineage>
</organism>
<accession>A0ABP8UK08</accession>
<dbReference type="InterPro" id="IPR000594">
    <property type="entry name" value="ThiF_NAD_FAD-bd"/>
</dbReference>
<dbReference type="Proteomes" id="UP001501442">
    <property type="component" value="Unassembled WGS sequence"/>
</dbReference>